<feature type="transmembrane region" description="Helical" evidence="4">
    <location>
        <begin position="957"/>
        <end position="980"/>
    </location>
</feature>
<keyword evidence="5" id="KW-0732">Signal</keyword>
<dbReference type="AlphaFoldDB" id="A0A182NHH7"/>
<organism evidence="6 7">
    <name type="scientific">Anopheles dirus</name>
    <dbReference type="NCBI Taxonomy" id="7168"/>
    <lineage>
        <taxon>Eukaryota</taxon>
        <taxon>Metazoa</taxon>
        <taxon>Ecdysozoa</taxon>
        <taxon>Arthropoda</taxon>
        <taxon>Hexapoda</taxon>
        <taxon>Insecta</taxon>
        <taxon>Pterygota</taxon>
        <taxon>Neoptera</taxon>
        <taxon>Endopterygota</taxon>
        <taxon>Diptera</taxon>
        <taxon>Nematocera</taxon>
        <taxon>Culicoidea</taxon>
        <taxon>Culicidae</taxon>
        <taxon>Anophelinae</taxon>
        <taxon>Anopheles</taxon>
    </lineage>
</organism>
<keyword evidence="4" id="KW-0812">Transmembrane</keyword>
<evidence type="ECO:0000256" key="3">
    <source>
        <dbReference type="ARBA" id="ARBA00022679"/>
    </source>
</evidence>
<reference evidence="7" key="1">
    <citation type="submission" date="2013-03" db="EMBL/GenBank/DDBJ databases">
        <title>The Genome Sequence of Anopheles dirus WRAIR2.</title>
        <authorList>
            <consortium name="The Broad Institute Genomics Platform"/>
            <person name="Neafsey D.E."/>
            <person name="Walton C."/>
            <person name="Walker B."/>
            <person name="Young S.K."/>
            <person name="Zeng Q."/>
            <person name="Gargeya S."/>
            <person name="Fitzgerald M."/>
            <person name="Haas B."/>
            <person name="Abouelleil A."/>
            <person name="Allen A.W."/>
            <person name="Alvarado L."/>
            <person name="Arachchi H.M."/>
            <person name="Berlin A.M."/>
            <person name="Chapman S.B."/>
            <person name="Gainer-Dewar J."/>
            <person name="Goldberg J."/>
            <person name="Griggs A."/>
            <person name="Gujja S."/>
            <person name="Hansen M."/>
            <person name="Howarth C."/>
            <person name="Imamovic A."/>
            <person name="Ireland A."/>
            <person name="Larimer J."/>
            <person name="McCowan C."/>
            <person name="Murphy C."/>
            <person name="Pearson M."/>
            <person name="Poon T.W."/>
            <person name="Priest M."/>
            <person name="Roberts A."/>
            <person name="Saif S."/>
            <person name="Shea T."/>
            <person name="Sisk P."/>
            <person name="Sykes S."/>
            <person name="Wortman J."/>
            <person name="Nusbaum C."/>
            <person name="Birren B."/>
        </authorList>
    </citation>
    <scope>NUCLEOTIDE SEQUENCE [LARGE SCALE GENOMIC DNA]</scope>
    <source>
        <strain evidence="7">WRAIR2</strain>
    </source>
</reference>
<name>A0A182NHH7_9DIPT</name>
<feature type="transmembrane region" description="Helical" evidence="4">
    <location>
        <begin position="481"/>
        <end position="505"/>
    </location>
</feature>
<evidence type="ECO:0000256" key="2">
    <source>
        <dbReference type="ARBA" id="ARBA00022676"/>
    </source>
</evidence>
<dbReference type="CDD" id="cd03784">
    <property type="entry name" value="GT1_Gtf-like"/>
    <property type="match status" value="2"/>
</dbReference>
<comment type="similarity">
    <text evidence="1">Belongs to the UDP-glycosyltransferase family.</text>
</comment>
<evidence type="ECO:0000256" key="5">
    <source>
        <dbReference type="SAM" id="SignalP"/>
    </source>
</evidence>
<dbReference type="FunFam" id="3.40.50.2000:FF:000638">
    <property type="entry name" value="AGAP007588-PA"/>
    <property type="match status" value="1"/>
</dbReference>
<protein>
    <submittedName>
        <fullName evidence="6">Uncharacterized protein</fullName>
    </submittedName>
</protein>
<sequence length="993" mass="111091">MMGLTFGVGLAATLLMVIGHADSAKIVCVFPTASKSHVLGVQALLKELAHRGHEVTMVSAFPLKKPPNNYRDVYVPIEDAFSSIMTDFMQGGSRNMLELFPKIISAAQVSSNVTINAPEVLRLARDEQFDLAIVGYFMNGFVIGVGQLFRCPTVMYFSAGASGLTNVVGNPAEVAAVPHMMLGHKNPMTFFDRVANTLINGVEKIMLQYVRYTELPYYESNFPAEKGYLNYDEAMRNVSLVLLNTHFTQTVPRPYLANMVEVGGIQINVKPEPLPGDLQQFLDGAGHDGAIFISFGSNLRSSNMRQDKLEAILSMIRGLKQRVIWKWDQDEMPNRPSNVFIGKWLPQDSILAHPNLKLFITHGGLGSTTEAMYHGVPIVGIPMFGDQEGNIKQIVKEEWGLSVSFDELTEEILTGAVKEVLRNARYRENVERRAVLFKDRPKGALETAVYWVEYVIRHHGAPHLHYQGADLNLLQLALLDVYAFIGAILFAVYKLVVFLEAYRILCIYPSSGRSHVIVGQALMKGLAERGHDVTMVSPFKLSKPVPNYREIVVQKEDLGQMSREFLQKSSGNSISGMFKLFQSQFRTAEMALEDPQFQALKTEHFDLVIVGFFVADFVLGLGPHFNAPTVLMYSAGMTKMTADLVGNPRSLSTVPHIMVGGPGTMSFLGRVKNFLFGCVENVMTAMSVYAQQSYYDRHFPADRYPPFEAVRRNVSLVLLNTHFSQAYARPYLPNMVEVGGLQIKAKPDPLPEDIREWLDGADEHGVVYFCLGSNLKSADLPQHKLDAILKTFGQLKQRVLWKWESDSIPNAPSNVLSKSWLPQDDVLAHRNVKLFISHGGLGGLAEAKYHGVPVLGIPIFAEQFQNVQAVEEEGIGMRLDYEELNEQTFSRAVNIMVREHRFAERAKAISNLYRDRPQSAMDLACFWVEYIARHKGAPHLHYPGADMNFLQLESLDVIAFLLAIVYGVAKVLGLIVRFVFRKVFKTSRKTKVQ</sequence>
<accession>A0A182NHH7</accession>
<keyword evidence="2" id="KW-0328">Glycosyltransferase</keyword>
<dbReference type="SUPFAM" id="SSF53756">
    <property type="entry name" value="UDP-Glycosyltransferase/glycogen phosphorylase"/>
    <property type="match status" value="2"/>
</dbReference>
<dbReference type="InterPro" id="IPR035595">
    <property type="entry name" value="UDP_glycos_trans_CS"/>
</dbReference>
<dbReference type="PANTHER" id="PTHR48043:SF159">
    <property type="entry name" value="EG:EG0003.4 PROTEIN-RELATED"/>
    <property type="match status" value="1"/>
</dbReference>
<keyword evidence="7" id="KW-1185">Reference proteome</keyword>
<dbReference type="FunFam" id="3.40.50.2000:FF:000050">
    <property type="entry name" value="UDP-glucuronosyltransferase"/>
    <property type="match status" value="2"/>
</dbReference>
<keyword evidence="4" id="KW-0472">Membrane</keyword>
<dbReference type="Proteomes" id="UP000075884">
    <property type="component" value="Unassembled WGS sequence"/>
</dbReference>
<feature type="signal peptide" evidence="5">
    <location>
        <begin position="1"/>
        <end position="23"/>
    </location>
</feature>
<dbReference type="Pfam" id="PF00201">
    <property type="entry name" value="UDPGT"/>
    <property type="match status" value="2"/>
</dbReference>
<dbReference type="GO" id="GO:0008194">
    <property type="term" value="F:UDP-glycosyltransferase activity"/>
    <property type="evidence" value="ECO:0007669"/>
    <property type="project" value="InterPro"/>
</dbReference>
<dbReference type="InterPro" id="IPR002213">
    <property type="entry name" value="UDP_glucos_trans"/>
</dbReference>
<reference evidence="6" key="2">
    <citation type="submission" date="2020-05" db="UniProtKB">
        <authorList>
            <consortium name="EnsemblMetazoa"/>
        </authorList>
    </citation>
    <scope>IDENTIFICATION</scope>
    <source>
        <strain evidence="6">WRAIR2</strain>
    </source>
</reference>
<keyword evidence="3" id="KW-0808">Transferase</keyword>
<dbReference type="PROSITE" id="PS00375">
    <property type="entry name" value="UDPGT"/>
    <property type="match status" value="1"/>
</dbReference>
<feature type="chain" id="PRO_5008129848" evidence="5">
    <location>
        <begin position="24"/>
        <end position="993"/>
    </location>
</feature>
<dbReference type="EnsemblMetazoa" id="ADIR007100-RA">
    <property type="protein sequence ID" value="ADIR007100-PA"/>
    <property type="gene ID" value="ADIR007100"/>
</dbReference>
<evidence type="ECO:0000256" key="1">
    <source>
        <dbReference type="ARBA" id="ARBA00009995"/>
    </source>
</evidence>
<evidence type="ECO:0000313" key="7">
    <source>
        <dbReference type="Proteomes" id="UP000075884"/>
    </source>
</evidence>
<feature type="transmembrane region" description="Helical" evidence="4">
    <location>
        <begin position="605"/>
        <end position="625"/>
    </location>
</feature>
<dbReference type="PANTHER" id="PTHR48043">
    <property type="entry name" value="EG:EG0003.4 PROTEIN-RELATED"/>
    <property type="match status" value="1"/>
</dbReference>
<keyword evidence="4" id="KW-1133">Transmembrane helix</keyword>
<proteinExistence type="inferred from homology"/>
<dbReference type="InterPro" id="IPR050271">
    <property type="entry name" value="UDP-glycosyltransferase"/>
</dbReference>
<dbReference type="STRING" id="7168.A0A182NHH7"/>
<evidence type="ECO:0000256" key="4">
    <source>
        <dbReference type="SAM" id="Phobius"/>
    </source>
</evidence>
<dbReference type="Gene3D" id="3.40.50.2000">
    <property type="entry name" value="Glycogen Phosphorylase B"/>
    <property type="match status" value="4"/>
</dbReference>
<dbReference type="VEuPathDB" id="VectorBase:ADIR007100"/>
<evidence type="ECO:0000313" key="6">
    <source>
        <dbReference type="EnsemblMetazoa" id="ADIR007100-PA"/>
    </source>
</evidence>